<keyword evidence="3" id="KW-1185">Reference proteome</keyword>
<organism evidence="2 3">
    <name type="scientific">Fusarium solani</name>
    <name type="common">Filamentous fungus</name>
    <dbReference type="NCBI Taxonomy" id="169388"/>
    <lineage>
        <taxon>Eukaryota</taxon>
        <taxon>Fungi</taxon>
        <taxon>Dikarya</taxon>
        <taxon>Ascomycota</taxon>
        <taxon>Pezizomycotina</taxon>
        <taxon>Sordariomycetes</taxon>
        <taxon>Hypocreomycetidae</taxon>
        <taxon>Hypocreales</taxon>
        <taxon>Nectriaceae</taxon>
        <taxon>Fusarium</taxon>
        <taxon>Fusarium solani species complex</taxon>
    </lineage>
</organism>
<evidence type="ECO:0000313" key="2">
    <source>
        <dbReference type="EMBL" id="KAH7258362.1"/>
    </source>
</evidence>
<accession>A0A9P9HJR2</accession>
<name>A0A9P9HJR2_FUSSL</name>
<feature type="region of interest" description="Disordered" evidence="1">
    <location>
        <begin position="1"/>
        <end position="86"/>
    </location>
</feature>
<sequence length="279" mass="30763">MLQGGEVGRRGRGERARRRNQGDDDGDGQVDLIDQNEDQDQDGGGKEEEGIGSARWSKSDRDKPDLDLEAEEGQARDGSQTRRRGKVSLVRRWMMTSERLSGPVGVVQWAGVQHAGGDWLIPEWPSTRTPSNTHQRSLSSRPSALVGEPAGTMCWLKRVAERMVGARLDVLGAGAHGNWCCADSASFRVLESFSLSFLFPSFLRVCPMSRANWVRSSLFPRRICGGREKEFSSGVRCHPSSIIPSQECPRQSSMSISCSPSWAASIMARASTKFHANRD</sequence>
<reference evidence="2" key="1">
    <citation type="journal article" date="2021" name="Nat. Commun.">
        <title>Genetic determinants of endophytism in the Arabidopsis root mycobiome.</title>
        <authorList>
            <person name="Mesny F."/>
            <person name="Miyauchi S."/>
            <person name="Thiergart T."/>
            <person name="Pickel B."/>
            <person name="Atanasova L."/>
            <person name="Karlsson M."/>
            <person name="Huettel B."/>
            <person name="Barry K.W."/>
            <person name="Haridas S."/>
            <person name="Chen C."/>
            <person name="Bauer D."/>
            <person name="Andreopoulos W."/>
            <person name="Pangilinan J."/>
            <person name="LaButti K."/>
            <person name="Riley R."/>
            <person name="Lipzen A."/>
            <person name="Clum A."/>
            <person name="Drula E."/>
            <person name="Henrissat B."/>
            <person name="Kohler A."/>
            <person name="Grigoriev I.V."/>
            <person name="Martin F.M."/>
            <person name="Hacquard S."/>
        </authorList>
    </citation>
    <scope>NUCLEOTIDE SEQUENCE</scope>
    <source>
        <strain evidence="2">FSSC 5 MPI-SDFR-AT-0091</strain>
    </source>
</reference>
<feature type="compositionally biased region" description="Basic and acidic residues" evidence="1">
    <location>
        <begin position="57"/>
        <end position="66"/>
    </location>
</feature>
<comment type="caution">
    <text evidence="2">The sequence shown here is derived from an EMBL/GenBank/DDBJ whole genome shotgun (WGS) entry which is preliminary data.</text>
</comment>
<feature type="compositionally biased region" description="Acidic residues" evidence="1">
    <location>
        <begin position="23"/>
        <end position="41"/>
    </location>
</feature>
<protein>
    <submittedName>
        <fullName evidence="2">Uncharacterized protein</fullName>
    </submittedName>
</protein>
<evidence type="ECO:0000313" key="3">
    <source>
        <dbReference type="Proteomes" id="UP000736672"/>
    </source>
</evidence>
<dbReference type="AlphaFoldDB" id="A0A9P9HJR2"/>
<dbReference type="EMBL" id="JAGTJS010000009">
    <property type="protein sequence ID" value="KAH7258362.1"/>
    <property type="molecule type" value="Genomic_DNA"/>
</dbReference>
<dbReference type="Proteomes" id="UP000736672">
    <property type="component" value="Unassembled WGS sequence"/>
</dbReference>
<proteinExistence type="predicted"/>
<gene>
    <name evidence="2" type="ORF">B0J15DRAFT_297811</name>
</gene>
<evidence type="ECO:0000256" key="1">
    <source>
        <dbReference type="SAM" id="MobiDB-lite"/>
    </source>
</evidence>